<organism evidence="2 3">
    <name type="scientific">Cerina litoralis</name>
    <dbReference type="NCBI Taxonomy" id="2874477"/>
    <lineage>
        <taxon>Bacteria</taxon>
        <taxon>Pseudomonadati</taxon>
        <taxon>Bacteroidota</taxon>
        <taxon>Flavobacteriia</taxon>
        <taxon>Flavobacteriales</taxon>
        <taxon>Flavobacteriaceae</taxon>
        <taxon>Cerina</taxon>
    </lineage>
</organism>
<keyword evidence="1" id="KW-1133">Transmembrane helix</keyword>
<sequence>MNFQILDAFLENCYIPLYGATFLISLWKYSKYYDTSLKFLPVLLLYTFLNELLGEIVADSTIYSLSFQDMYSNYNIVIYNIYNVVFFLYFYYIFWSYLEKKIHRKSIAIGSVVFMVTSLVNPFLQNLVIEPQLYSYVVGAVLLICCIILYFIEILGSSKILYVKEDLLFWISIGLLLFYVGYIPIKLTRYFFAIENVDVYMNLRRVHLILIVIMYGCFITGFLWMKRRLRD</sequence>
<name>A0AAE3EYA9_9FLAO</name>
<dbReference type="RefSeq" id="WP_317902968.1">
    <property type="nucleotide sequence ID" value="NZ_JAIRBC010000020.1"/>
</dbReference>
<dbReference type="Proteomes" id="UP001200642">
    <property type="component" value="Unassembled WGS sequence"/>
</dbReference>
<protein>
    <submittedName>
        <fullName evidence="2">Uncharacterized protein</fullName>
    </submittedName>
</protein>
<feature type="transmembrane region" description="Helical" evidence="1">
    <location>
        <begin position="39"/>
        <end position="57"/>
    </location>
</feature>
<feature type="transmembrane region" description="Helical" evidence="1">
    <location>
        <begin position="133"/>
        <end position="155"/>
    </location>
</feature>
<feature type="transmembrane region" description="Helical" evidence="1">
    <location>
        <begin position="6"/>
        <end position="27"/>
    </location>
</feature>
<feature type="transmembrane region" description="Helical" evidence="1">
    <location>
        <begin position="107"/>
        <end position="127"/>
    </location>
</feature>
<keyword evidence="1" id="KW-0812">Transmembrane</keyword>
<dbReference type="AlphaFoldDB" id="A0AAE3EYA9"/>
<comment type="caution">
    <text evidence="2">The sequence shown here is derived from an EMBL/GenBank/DDBJ whole genome shotgun (WGS) entry which is preliminary data.</text>
</comment>
<gene>
    <name evidence="2" type="ORF">K8352_13790</name>
</gene>
<dbReference type="EMBL" id="JAIRBC010000020">
    <property type="protein sequence ID" value="MCG2461826.1"/>
    <property type="molecule type" value="Genomic_DNA"/>
</dbReference>
<reference evidence="2" key="1">
    <citation type="submission" date="2023-02" db="EMBL/GenBank/DDBJ databases">
        <title>Genome of Flavobacteriaceae gen. nov. sp. strain F89.</title>
        <authorList>
            <person name="Wang Y."/>
        </authorList>
    </citation>
    <scope>NUCLEOTIDE SEQUENCE</scope>
    <source>
        <strain evidence="2">F89</strain>
    </source>
</reference>
<evidence type="ECO:0000256" key="1">
    <source>
        <dbReference type="SAM" id="Phobius"/>
    </source>
</evidence>
<keyword evidence="1" id="KW-0472">Membrane</keyword>
<keyword evidence="3" id="KW-1185">Reference proteome</keyword>
<proteinExistence type="predicted"/>
<accession>A0AAE3EYA9</accession>
<feature type="transmembrane region" description="Helical" evidence="1">
    <location>
        <begin position="205"/>
        <end position="225"/>
    </location>
</feature>
<feature type="transmembrane region" description="Helical" evidence="1">
    <location>
        <begin position="167"/>
        <end position="185"/>
    </location>
</feature>
<evidence type="ECO:0000313" key="2">
    <source>
        <dbReference type="EMBL" id="MCG2461826.1"/>
    </source>
</evidence>
<feature type="transmembrane region" description="Helical" evidence="1">
    <location>
        <begin position="77"/>
        <end position="95"/>
    </location>
</feature>
<evidence type="ECO:0000313" key="3">
    <source>
        <dbReference type="Proteomes" id="UP001200642"/>
    </source>
</evidence>